<proteinExistence type="predicted"/>
<reference evidence="2 3" key="2">
    <citation type="journal article" date="2018" name="New Phytol.">
        <title>High intraspecific genome diversity in the model arbuscular mycorrhizal symbiont Rhizophagus irregularis.</title>
        <authorList>
            <person name="Chen E.C.H."/>
            <person name="Morin E."/>
            <person name="Beaudet D."/>
            <person name="Noel J."/>
            <person name="Yildirir G."/>
            <person name="Ndikumana S."/>
            <person name="Charron P."/>
            <person name="St-Onge C."/>
            <person name="Giorgi J."/>
            <person name="Kruger M."/>
            <person name="Marton T."/>
            <person name="Ropars J."/>
            <person name="Grigoriev I.V."/>
            <person name="Hainaut M."/>
            <person name="Henrissat B."/>
            <person name="Roux C."/>
            <person name="Martin F."/>
            <person name="Corradi N."/>
        </authorList>
    </citation>
    <scope>NUCLEOTIDE SEQUENCE [LARGE SCALE GENOMIC DNA]</scope>
    <source>
        <strain evidence="2 3">DAOM 197198</strain>
    </source>
</reference>
<dbReference type="EMBL" id="AUPC02000115">
    <property type="protein sequence ID" value="POG70864.1"/>
    <property type="molecule type" value="Genomic_DNA"/>
</dbReference>
<organism evidence="2 3">
    <name type="scientific">Rhizophagus irregularis (strain DAOM 181602 / DAOM 197198 / MUCL 43194)</name>
    <name type="common">Arbuscular mycorrhizal fungus</name>
    <name type="synonym">Glomus intraradices</name>
    <dbReference type="NCBI Taxonomy" id="747089"/>
    <lineage>
        <taxon>Eukaryota</taxon>
        <taxon>Fungi</taxon>
        <taxon>Fungi incertae sedis</taxon>
        <taxon>Mucoromycota</taxon>
        <taxon>Glomeromycotina</taxon>
        <taxon>Glomeromycetes</taxon>
        <taxon>Glomerales</taxon>
        <taxon>Glomeraceae</taxon>
        <taxon>Rhizophagus</taxon>
    </lineage>
</organism>
<keyword evidence="3" id="KW-1185">Reference proteome</keyword>
<keyword evidence="1" id="KW-1133">Transmembrane helix</keyword>
<gene>
    <name evidence="2" type="ORF">GLOIN_2v1612757</name>
</gene>
<dbReference type="Proteomes" id="UP000018888">
    <property type="component" value="Unassembled WGS sequence"/>
</dbReference>
<evidence type="ECO:0000313" key="3">
    <source>
        <dbReference type="Proteomes" id="UP000018888"/>
    </source>
</evidence>
<dbReference type="AlphaFoldDB" id="A0A2P4PZP5"/>
<evidence type="ECO:0000313" key="2">
    <source>
        <dbReference type="EMBL" id="POG70864.1"/>
    </source>
</evidence>
<sequence>MLHLTKVWFVISTLMMIIQLKTDQMINSNIILEFSSLLVIFIYLFQEDYTELLFHIFVIYTLYFYFKKDVIEMQFFRSRL</sequence>
<feature type="transmembrane region" description="Helical" evidence="1">
    <location>
        <begin position="29"/>
        <end position="46"/>
    </location>
</feature>
<keyword evidence="1" id="KW-0472">Membrane</keyword>
<reference evidence="2 3" key="1">
    <citation type="journal article" date="2013" name="Proc. Natl. Acad. Sci. U.S.A.">
        <title>Genome of an arbuscular mycorrhizal fungus provides insight into the oldest plant symbiosis.</title>
        <authorList>
            <person name="Tisserant E."/>
            <person name="Malbreil M."/>
            <person name="Kuo A."/>
            <person name="Kohler A."/>
            <person name="Symeonidi A."/>
            <person name="Balestrini R."/>
            <person name="Charron P."/>
            <person name="Duensing N."/>
            <person name="Frei Dit Frey N."/>
            <person name="Gianinazzi-Pearson V."/>
            <person name="Gilbert L.B."/>
            <person name="Handa Y."/>
            <person name="Herr J.R."/>
            <person name="Hijri M."/>
            <person name="Koul R."/>
            <person name="Kawaguchi M."/>
            <person name="Krajinski F."/>
            <person name="Lammers P.J."/>
            <person name="Masclaux F.G."/>
            <person name="Murat C."/>
            <person name="Morin E."/>
            <person name="Ndikumana S."/>
            <person name="Pagni M."/>
            <person name="Petitpierre D."/>
            <person name="Requena N."/>
            <person name="Rosikiewicz P."/>
            <person name="Riley R."/>
            <person name="Saito K."/>
            <person name="San Clemente H."/>
            <person name="Shapiro H."/>
            <person name="van Tuinen D."/>
            <person name="Becard G."/>
            <person name="Bonfante P."/>
            <person name="Paszkowski U."/>
            <person name="Shachar-Hill Y.Y."/>
            <person name="Tuskan G.A."/>
            <person name="Young P.W."/>
            <person name="Sanders I.R."/>
            <person name="Henrissat B."/>
            <person name="Rensing S.A."/>
            <person name="Grigoriev I.V."/>
            <person name="Corradi N."/>
            <person name="Roux C."/>
            <person name="Martin F."/>
        </authorList>
    </citation>
    <scope>NUCLEOTIDE SEQUENCE [LARGE SCALE GENOMIC DNA]</scope>
    <source>
        <strain evidence="2 3">DAOM 197198</strain>
    </source>
</reference>
<name>A0A2P4PZP5_RHIID</name>
<evidence type="ECO:0000256" key="1">
    <source>
        <dbReference type="SAM" id="Phobius"/>
    </source>
</evidence>
<accession>A0A2P4PZP5</accession>
<protein>
    <submittedName>
        <fullName evidence="2">Uncharacterized protein</fullName>
    </submittedName>
</protein>
<keyword evidence="1" id="KW-0812">Transmembrane</keyword>
<feature type="transmembrane region" description="Helical" evidence="1">
    <location>
        <begin position="52"/>
        <end position="70"/>
    </location>
</feature>
<comment type="caution">
    <text evidence="2">The sequence shown here is derived from an EMBL/GenBank/DDBJ whole genome shotgun (WGS) entry which is preliminary data.</text>
</comment>